<dbReference type="InterPro" id="IPR036582">
    <property type="entry name" value="Mao_N_sf"/>
</dbReference>
<dbReference type="KEGG" id="pchi:PC41400_26300"/>
<dbReference type="EMBL" id="JAMDMJ010000006">
    <property type="protein sequence ID" value="MCY9595244.1"/>
    <property type="molecule type" value="Genomic_DNA"/>
</dbReference>
<dbReference type="Gene3D" id="3.30.457.10">
    <property type="entry name" value="Copper amine oxidase-like, N-terminal domain"/>
    <property type="match status" value="1"/>
</dbReference>
<evidence type="ECO:0000313" key="3">
    <source>
        <dbReference type="EMBL" id="MCY9595244.1"/>
    </source>
</evidence>
<reference evidence="3 6" key="2">
    <citation type="submission" date="2022-05" db="EMBL/GenBank/DDBJ databases">
        <title>Genome Sequencing of Bee-Associated Microbes.</title>
        <authorList>
            <person name="Dunlap C."/>
        </authorList>
    </citation>
    <scope>NUCLEOTIDE SEQUENCE [LARGE SCALE GENOMIC DNA]</scope>
    <source>
        <strain evidence="3 6">NRRL B-23120</strain>
    </source>
</reference>
<proteinExistence type="predicted"/>
<dbReference type="Pfam" id="PF07833">
    <property type="entry name" value="Cu_amine_oxidN1"/>
    <property type="match status" value="1"/>
</dbReference>
<dbReference type="Proteomes" id="UP001527202">
    <property type="component" value="Unassembled WGS sequence"/>
</dbReference>
<dbReference type="GeneID" id="95378305"/>
<feature type="signal peptide" evidence="1">
    <location>
        <begin position="1"/>
        <end position="25"/>
    </location>
</feature>
<feature type="chain" id="PRO_5019196725" evidence="1">
    <location>
        <begin position="26"/>
        <end position="353"/>
    </location>
</feature>
<dbReference type="Proteomes" id="UP000288943">
    <property type="component" value="Chromosome"/>
</dbReference>
<dbReference type="SUPFAM" id="SSF55383">
    <property type="entry name" value="Copper amine oxidase, domain N"/>
    <property type="match status" value="1"/>
</dbReference>
<dbReference type="RefSeq" id="WP_042234543.1">
    <property type="nucleotide sequence ID" value="NZ_CP026520.1"/>
</dbReference>
<protein>
    <submittedName>
        <fullName evidence="3 4">Copper amine oxidase</fullName>
    </submittedName>
</protein>
<feature type="domain" description="Copper amine oxidase-like N-terminal" evidence="2">
    <location>
        <begin position="51"/>
        <end position="153"/>
    </location>
</feature>
<evidence type="ECO:0000313" key="5">
    <source>
        <dbReference type="Proteomes" id="UP000288943"/>
    </source>
</evidence>
<keyword evidence="6" id="KW-1185">Reference proteome</keyword>
<name>A0A410X328_9BACL</name>
<dbReference type="OrthoDB" id="2029085at2"/>
<evidence type="ECO:0000256" key="1">
    <source>
        <dbReference type="SAM" id="SignalP"/>
    </source>
</evidence>
<dbReference type="EMBL" id="CP026520">
    <property type="protein sequence ID" value="QAV20991.1"/>
    <property type="molecule type" value="Genomic_DNA"/>
</dbReference>
<evidence type="ECO:0000313" key="6">
    <source>
        <dbReference type="Proteomes" id="UP001527202"/>
    </source>
</evidence>
<evidence type="ECO:0000313" key="4">
    <source>
        <dbReference type="EMBL" id="QAV20991.1"/>
    </source>
</evidence>
<organism evidence="4 5">
    <name type="scientific">Paenibacillus chitinolyticus</name>
    <dbReference type="NCBI Taxonomy" id="79263"/>
    <lineage>
        <taxon>Bacteria</taxon>
        <taxon>Bacillati</taxon>
        <taxon>Bacillota</taxon>
        <taxon>Bacilli</taxon>
        <taxon>Bacillales</taxon>
        <taxon>Paenibacillaceae</taxon>
        <taxon>Paenibacillus</taxon>
    </lineage>
</organism>
<dbReference type="AlphaFoldDB" id="A0A410X328"/>
<keyword evidence="1" id="KW-0732">Signal</keyword>
<evidence type="ECO:0000259" key="2">
    <source>
        <dbReference type="Pfam" id="PF07833"/>
    </source>
</evidence>
<dbReference type="InterPro" id="IPR012854">
    <property type="entry name" value="Cu_amine_oxidase-like_N"/>
</dbReference>
<accession>A0A410X328</accession>
<reference evidence="4 5" key="1">
    <citation type="submission" date="2018-01" db="EMBL/GenBank/DDBJ databases">
        <title>The whole genome sequencing and assembly of Paenibacillus chitinolyticus KCCM 41400 strain.</title>
        <authorList>
            <person name="Kim J.-Y."/>
            <person name="Park M.-K."/>
            <person name="Lee Y.-J."/>
            <person name="Yi H."/>
            <person name="Bahn Y.-S."/>
            <person name="Kim J.F."/>
            <person name="Lee D.-W."/>
        </authorList>
    </citation>
    <scope>NUCLEOTIDE SEQUENCE [LARGE SCALE GENOMIC DNA]</scope>
    <source>
        <strain evidence="4 5">KCCM 41400</strain>
    </source>
</reference>
<gene>
    <name evidence="3" type="ORF">M5X16_05590</name>
    <name evidence="4" type="ORF">PC41400_26300</name>
</gene>
<sequence>MNNGMKKGLAVLAVSMAMTTGAAYASPAAVTKADNLVPISAEVSQSVQVTVNNQVLEAEGYMKAGAKEAMIPLRAVAEAIGMELKWNQEDYSVELSKDRIWTLVKTGEDRYVLNKMYKPLGTAPELVDSKLYVPASFASEILHGTVNAQGSAVSISFNEKKENVVTKGVVTSVRSADGYKAVQIQGFGTAGLVLNVGDDTVFVTDKGDKLTFDQLALGQIVEAEHSMVMTMSLPPQTPTYKITVSGYSADAEKLLGTSGTVEEVRTDDNGSQSVTIKGQGLTEQSQSEIVLRLSDATEVVDKEGAKADKKALVKGAKVIGFYNGVMTKSLPPIGGAVKIVVDVEPEAAAAQAE</sequence>